<protein>
    <submittedName>
        <fullName evidence="1">Uncharacterized protein</fullName>
    </submittedName>
</protein>
<evidence type="ECO:0000313" key="2">
    <source>
        <dbReference type="EMBL" id="QJH93632.1"/>
    </source>
</evidence>
<gene>
    <name evidence="1" type="ORF">TM448A00204_0057</name>
    <name evidence="2" type="ORF">TM448B00128_0007</name>
</gene>
<organism evidence="1">
    <name type="scientific">viral metagenome</name>
    <dbReference type="NCBI Taxonomy" id="1070528"/>
    <lineage>
        <taxon>unclassified sequences</taxon>
        <taxon>metagenomes</taxon>
        <taxon>organismal metagenomes</taxon>
    </lineage>
</organism>
<accession>A0A6H1ZCX9</accession>
<reference evidence="1" key="1">
    <citation type="submission" date="2020-03" db="EMBL/GenBank/DDBJ databases">
        <title>The deep terrestrial virosphere.</title>
        <authorList>
            <person name="Holmfeldt K."/>
            <person name="Nilsson E."/>
            <person name="Simone D."/>
            <person name="Lopez-Fernandez M."/>
            <person name="Wu X."/>
            <person name="de Brujin I."/>
            <person name="Lundin D."/>
            <person name="Andersson A."/>
            <person name="Bertilsson S."/>
            <person name="Dopson M."/>
        </authorList>
    </citation>
    <scope>NUCLEOTIDE SEQUENCE</scope>
    <source>
        <strain evidence="1">TM448A00204</strain>
        <strain evidence="2">TM448B00128</strain>
    </source>
</reference>
<proteinExistence type="predicted"/>
<dbReference type="EMBL" id="MT144590">
    <property type="protein sequence ID" value="QJH93632.1"/>
    <property type="molecule type" value="Genomic_DNA"/>
</dbReference>
<evidence type="ECO:0000313" key="1">
    <source>
        <dbReference type="EMBL" id="QJA45312.1"/>
    </source>
</evidence>
<sequence length="77" mass="8909">MKAIDFKQRNIIFARNQPQYLPLPAHRASDGTVTSCWKLSFSERLKIALKGKIYLQTLTFNHPPQPLKMLVSKPKEK</sequence>
<dbReference type="EMBL" id="MT143988">
    <property type="protein sequence ID" value="QJA45312.1"/>
    <property type="molecule type" value="Genomic_DNA"/>
</dbReference>
<dbReference type="AlphaFoldDB" id="A0A6H1ZCX9"/>
<name>A0A6H1ZCX9_9ZZZZ</name>